<dbReference type="PANTHER" id="PTHR23235">
    <property type="entry name" value="KRUEPPEL-LIKE TRANSCRIPTION FACTOR"/>
    <property type="match status" value="1"/>
</dbReference>
<gene>
    <name evidence="6" type="ORF">BSTOLATCC_MIC40645</name>
</gene>
<dbReference type="SUPFAM" id="SSF57667">
    <property type="entry name" value="beta-beta-alpha zinc fingers"/>
    <property type="match status" value="2"/>
</dbReference>
<dbReference type="Pfam" id="PF00096">
    <property type="entry name" value="zf-C2H2"/>
    <property type="match status" value="3"/>
</dbReference>
<evidence type="ECO:0000259" key="5">
    <source>
        <dbReference type="PROSITE" id="PS50157"/>
    </source>
</evidence>
<dbReference type="AlphaFoldDB" id="A0AAU9JH46"/>
<keyword evidence="2 4" id="KW-0863">Zinc-finger</keyword>
<comment type="caution">
    <text evidence="6">The sequence shown here is derived from an EMBL/GenBank/DDBJ whole genome shotgun (WGS) entry which is preliminary data.</text>
</comment>
<feature type="domain" description="C2H2-type" evidence="5">
    <location>
        <begin position="4"/>
        <end position="34"/>
    </location>
</feature>
<evidence type="ECO:0000256" key="1">
    <source>
        <dbReference type="ARBA" id="ARBA00022723"/>
    </source>
</evidence>
<dbReference type="InterPro" id="IPR036236">
    <property type="entry name" value="Znf_C2H2_sf"/>
</dbReference>
<accession>A0AAU9JH46</accession>
<dbReference type="Gene3D" id="3.30.160.60">
    <property type="entry name" value="Classic Zinc Finger"/>
    <property type="match status" value="2"/>
</dbReference>
<dbReference type="GO" id="GO:0008270">
    <property type="term" value="F:zinc ion binding"/>
    <property type="evidence" value="ECO:0007669"/>
    <property type="project" value="UniProtKB-KW"/>
</dbReference>
<keyword evidence="1" id="KW-0479">Metal-binding</keyword>
<evidence type="ECO:0000313" key="7">
    <source>
        <dbReference type="Proteomes" id="UP001162131"/>
    </source>
</evidence>
<sequence length="134" mass="15689">MGKYNCPYKGCGLRYSKNSNLHRHVNTFHLKIRFVCEKCGKKVTSAQSLKDHGYFHSRAKPYICKICGERYRQISQLSVHRRKYHPYMNSKKKCEFIEARINLNLLVEKILSVYVIPSGPFTLEDARLPPILNK</sequence>
<keyword evidence="7" id="KW-1185">Reference proteome</keyword>
<dbReference type="InterPro" id="IPR013087">
    <property type="entry name" value="Znf_C2H2_type"/>
</dbReference>
<dbReference type="PROSITE" id="PS50157">
    <property type="entry name" value="ZINC_FINGER_C2H2_2"/>
    <property type="match status" value="3"/>
</dbReference>
<organism evidence="6 7">
    <name type="scientific">Blepharisma stoltei</name>
    <dbReference type="NCBI Taxonomy" id="1481888"/>
    <lineage>
        <taxon>Eukaryota</taxon>
        <taxon>Sar</taxon>
        <taxon>Alveolata</taxon>
        <taxon>Ciliophora</taxon>
        <taxon>Postciliodesmatophora</taxon>
        <taxon>Heterotrichea</taxon>
        <taxon>Heterotrichida</taxon>
        <taxon>Blepharismidae</taxon>
        <taxon>Blepharisma</taxon>
    </lineage>
</organism>
<dbReference type="SMART" id="SM00355">
    <property type="entry name" value="ZnF_C2H2"/>
    <property type="match status" value="3"/>
</dbReference>
<name>A0AAU9JH46_9CILI</name>
<reference evidence="6" key="1">
    <citation type="submission" date="2021-09" db="EMBL/GenBank/DDBJ databases">
        <authorList>
            <consortium name="AG Swart"/>
            <person name="Singh M."/>
            <person name="Singh A."/>
            <person name="Seah K."/>
            <person name="Emmerich C."/>
        </authorList>
    </citation>
    <scope>NUCLEOTIDE SEQUENCE</scope>
    <source>
        <strain evidence="6">ATCC30299</strain>
    </source>
</reference>
<keyword evidence="3" id="KW-0862">Zinc</keyword>
<dbReference type="EMBL" id="CAJZBQ010000040">
    <property type="protein sequence ID" value="CAG9326214.1"/>
    <property type="molecule type" value="Genomic_DNA"/>
</dbReference>
<dbReference type="PROSITE" id="PS00028">
    <property type="entry name" value="ZINC_FINGER_C2H2_1"/>
    <property type="match status" value="3"/>
</dbReference>
<feature type="domain" description="C2H2-type" evidence="5">
    <location>
        <begin position="62"/>
        <end position="85"/>
    </location>
</feature>
<dbReference type="FunFam" id="3.30.160.60:FF:000446">
    <property type="entry name" value="Zinc finger protein"/>
    <property type="match status" value="1"/>
</dbReference>
<evidence type="ECO:0000256" key="4">
    <source>
        <dbReference type="PROSITE-ProRule" id="PRU00042"/>
    </source>
</evidence>
<evidence type="ECO:0000256" key="3">
    <source>
        <dbReference type="ARBA" id="ARBA00022833"/>
    </source>
</evidence>
<proteinExistence type="predicted"/>
<dbReference type="Proteomes" id="UP001162131">
    <property type="component" value="Unassembled WGS sequence"/>
</dbReference>
<feature type="domain" description="C2H2-type" evidence="5">
    <location>
        <begin position="34"/>
        <end position="61"/>
    </location>
</feature>
<evidence type="ECO:0000256" key="2">
    <source>
        <dbReference type="ARBA" id="ARBA00022771"/>
    </source>
</evidence>
<evidence type="ECO:0000313" key="6">
    <source>
        <dbReference type="EMBL" id="CAG9326214.1"/>
    </source>
</evidence>
<protein>
    <recommendedName>
        <fullName evidence="5">C2H2-type domain-containing protein</fullName>
    </recommendedName>
</protein>